<dbReference type="EMBL" id="SOIP01000051">
    <property type="protein sequence ID" value="TET83194.1"/>
    <property type="molecule type" value="Genomic_DNA"/>
</dbReference>
<evidence type="ECO:0000256" key="1">
    <source>
        <dbReference type="SAM" id="Phobius"/>
    </source>
</evidence>
<sequence length="127" mass="14266">MNKRNSKFKLFALLCVRVLLVIAVAVVVLSIPISVLSGEPTLVLYGQIVMTAGLIVIAFSIWKNPKWWEWNFGVWLTAIVLILCGFGFVAVGYKSLNYLVAWALLWLIILLGTYVGFLVIPKLRKKL</sequence>
<accession>A0A523XV61</accession>
<feature type="transmembrane region" description="Helical" evidence="1">
    <location>
        <begin position="99"/>
        <end position="120"/>
    </location>
</feature>
<reference evidence="2 3" key="1">
    <citation type="submission" date="2019-03" db="EMBL/GenBank/DDBJ databases">
        <title>Metabolic potential of uncultured bacteria and archaea associated with petroleum seepage in deep-sea sediments.</title>
        <authorList>
            <person name="Dong X."/>
            <person name="Hubert C."/>
        </authorList>
    </citation>
    <scope>NUCLEOTIDE SEQUENCE [LARGE SCALE GENOMIC DNA]</scope>
    <source>
        <strain evidence="2">E29_bin36</strain>
    </source>
</reference>
<proteinExistence type="predicted"/>
<gene>
    <name evidence="2" type="ORF">E3J38_00885</name>
</gene>
<keyword evidence="1" id="KW-0472">Membrane</keyword>
<feature type="transmembrane region" description="Helical" evidence="1">
    <location>
        <begin position="74"/>
        <end position="93"/>
    </location>
</feature>
<keyword evidence="1" id="KW-1133">Transmembrane helix</keyword>
<feature type="transmembrane region" description="Helical" evidence="1">
    <location>
        <begin position="42"/>
        <end position="62"/>
    </location>
</feature>
<comment type="caution">
    <text evidence="2">The sequence shown here is derived from an EMBL/GenBank/DDBJ whole genome shotgun (WGS) entry which is preliminary data.</text>
</comment>
<feature type="transmembrane region" description="Helical" evidence="1">
    <location>
        <begin position="12"/>
        <end position="36"/>
    </location>
</feature>
<organism evidence="2 3">
    <name type="scientific">candidate division TA06 bacterium</name>
    <dbReference type="NCBI Taxonomy" id="2250710"/>
    <lineage>
        <taxon>Bacteria</taxon>
        <taxon>Bacteria division TA06</taxon>
    </lineage>
</organism>
<protein>
    <submittedName>
        <fullName evidence="2">Uncharacterized protein</fullName>
    </submittedName>
</protein>
<evidence type="ECO:0000313" key="2">
    <source>
        <dbReference type="EMBL" id="TET83194.1"/>
    </source>
</evidence>
<dbReference type="Proteomes" id="UP000315534">
    <property type="component" value="Unassembled WGS sequence"/>
</dbReference>
<dbReference type="AlphaFoldDB" id="A0A523XV61"/>
<evidence type="ECO:0000313" key="3">
    <source>
        <dbReference type="Proteomes" id="UP000315534"/>
    </source>
</evidence>
<name>A0A523XV61_UNCT6</name>
<keyword evidence="1" id="KW-0812">Transmembrane</keyword>